<proteinExistence type="predicted"/>
<reference evidence="1 2" key="1">
    <citation type="submission" date="2018-08" db="EMBL/GenBank/DDBJ databases">
        <title>Genome and evolution of the arbuscular mycorrhizal fungus Diversispora epigaea (formerly Glomus versiforme) and its bacterial endosymbionts.</title>
        <authorList>
            <person name="Sun X."/>
            <person name="Fei Z."/>
            <person name="Harrison M."/>
        </authorList>
    </citation>
    <scope>NUCLEOTIDE SEQUENCE [LARGE SCALE GENOMIC DNA]</scope>
    <source>
        <strain evidence="1 2">IT104</strain>
    </source>
</reference>
<dbReference type="OrthoDB" id="2423144at2759"/>
<organism evidence="1 2">
    <name type="scientific">Diversispora epigaea</name>
    <dbReference type="NCBI Taxonomy" id="1348612"/>
    <lineage>
        <taxon>Eukaryota</taxon>
        <taxon>Fungi</taxon>
        <taxon>Fungi incertae sedis</taxon>
        <taxon>Mucoromycota</taxon>
        <taxon>Glomeromycotina</taxon>
        <taxon>Glomeromycetes</taxon>
        <taxon>Diversisporales</taxon>
        <taxon>Diversisporaceae</taxon>
        <taxon>Diversispora</taxon>
    </lineage>
</organism>
<sequence>MSEQPLGVIWNLYHLSDLSLNSHTAIFLAEKIENDNKGKYPHIENVRCIAHCINLVASHKFSDRLLRCINIIVTFFNNSHMAGAKLKQLIEEDNIKDGGLKLYYKTRWTTSSESVNSVLNLKLVLEKIVKDSDDNVIIEKNIDLSSRIILDSIGEVPEDNIIDKSDIEENE</sequence>
<keyword evidence="2" id="KW-1185">Reference proteome</keyword>
<comment type="caution">
    <text evidence="1">The sequence shown here is derived from an EMBL/GenBank/DDBJ whole genome shotgun (WGS) entry which is preliminary data.</text>
</comment>
<dbReference type="InterPro" id="IPR012337">
    <property type="entry name" value="RNaseH-like_sf"/>
</dbReference>
<dbReference type="Proteomes" id="UP000266861">
    <property type="component" value="Unassembled WGS sequence"/>
</dbReference>
<dbReference type="AlphaFoldDB" id="A0A397JHG8"/>
<evidence type="ECO:0000313" key="1">
    <source>
        <dbReference type="EMBL" id="RHZ87017.1"/>
    </source>
</evidence>
<evidence type="ECO:0000313" key="2">
    <source>
        <dbReference type="Proteomes" id="UP000266861"/>
    </source>
</evidence>
<accession>A0A397JHG8</accession>
<gene>
    <name evidence="1" type="ORF">Glove_41g140</name>
</gene>
<dbReference type="SUPFAM" id="SSF53098">
    <property type="entry name" value="Ribonuclease H-like"/>
    <property type="match status" value="1"/>
</dbReference>
<name>A0A397JHG8_9GLOM</name>
<protein>
    <recommendedName>
        <fullName evidence="3">DUF659 domain-containing protein</fullName>
    </recommendedName>
</protein>
<dbReference type="EMBL" id="PQFF01000039">
    <property type="protein sequence ID" value="RHZ87017.1"/>
    <property type="molecule type" value="Genomic_DNA"/>
</dbReference>
<evidence type="ECO:0008006" key="3">
    <source>
        <dbReference type="Google" id="ProtNLM"/>
    </source>
</evidence>